<evidence type="ECO:0000313" key="3">
    <source>
        <dbReference type="EMBL" id="GLY63913.1"/>
    </source>
</evidence>
<organism evidence="3 4">
    <name type="scientific">Amycolatopsis taiwanensis</name>
    <dbReference type="NCBI Taxonomy" id="342230"/>
    <lineage>
        <taxon>Bacteria</taxon>
        <taxon>Bacillati</taxon>
        <taxon>Actinomycetota</taxon>
        <taxon>Actinomycetes</taxon>
        <taxon>Pseudonocardiales</taxon>
        <taxon>Pseudonocardiaceae</taxon>
        <taxon>Amycolatopsis</taxon>
    </lineage>
</organism>
<proteinExistence type="predicted"/>
<keyword evidence="1" id="KW-0175">Coiled coil</keyword>
<feature type="region of interest" description="Disordered" evidence="2">
    <location>
        <begin position="1"/>
        <end position="68"/>
    </location>
</feature>
<reference evidence="3" key="1">
    <citation type="submission" date="2023-03" db="EMBL/GenBank/DDBJ databases">
        <title>Amycolatopsis taiwanensis NBRC 103393.</title>
        <authorList>
            <person name="Ichikawa N."/>
            <person name="Sato H."/>
            <person name="Tonouchi N."/>
        </authorList>
    </citation>
    <scope>NUCLEOTIDE SEQUENCE</scope>
    <source>
        <strain evidence="3">NBRC 103393</strain>
    </source>
</reference>
<keyword evidence="4" id="KW-1185">Reference proteome</keyword>
<dbReference type="AlphaFoldDB" id="A0A9W6QWU8"/>
<dbReference type="EMBL" id="BSTI01000001">
    <property type="protein sequence ID" value="GLY63913.1"/>
    <property type="molecule type" value="Genomic_DNA"/>
</dbReference>
<evidence type="ECO:0000256" key="1">
    <source>
        <dbReference type="SAM" id="Coils"/>
    </source>
</evidence>
<sequence length="129" mass="13555">MTYGAAPRGKRPRPGEPGQFGQESGVEPATGADVSTDWPRATRGADSIAKTTEGADAERGTVAQAPMLGTSPYAETVASHVQKGGTGQTKSADAVIEQLTAVFDEVRQALNKAKQAYEDNEHATVRKLK</sequence>
<comment type="caution">
    <text evidence="3">The sequence shown here is derived from an EMBL/GenBank/DDBJ whole genome shotgun (WGS) entry which is preliminary data.</text>
</comment>
<feature type="coiled-coil region" evidence="1">
    <location>
        <begin position="96"/>
        <end position="123"/>
    </location>
</feature>
<evidence type="ECO:0000256" key="2">
    <source>
        <dbReference type="SAM" id="MobiDB-lite"/>
    </source>
</evidence>
<protein>
    <recommendedName>
        <fullName evidence="5">PE domain-containing protein</fullName>
    </recommendedName>
</protein>
<gene>
    <name evidence="3" type="ORF">Atai01_05320</name>
</gene>
<accession>A0A9W6QWU8</accession>
<dbReference type="Proteomes" id="UP001165136">
    <property type="component" value="Unassembled WGS sequence"/>
</dbReference>
<evidence type="ECO:0000313" key="4">
    <source>
        <dbReference type="Proteomes" id="UP001165136"/>
    </source>
</evidence>
<evidence type="ECO:0008006" key="5">
    <source>
        <dbReference type="Google" id="ProtNLM"/>
    </source>
</evidence>
<dbReference type="RefSeq" id="WP_285485732.1">
    <property type="nucleotide sequence ID" value="NZ_BSTI01000001.1"/>
</dbReference>
<name>A0A9W6QWU8_9PSEU</name>